<keyword evidence="1" id="KW-0472">Membrane</keyword>
<name>A0A7S3YX26_9EUKA</name>
<gene>
    <name evidence="2" type="ORF">LGLO00237_LOCUS16276</name>
</gene>
<reference evidence="2" key="1">
    <citation type="submission" date="2021-01" db="EMBL/GenBank/DDBJ databases">
        <authorList>
            <person name="Corre E."/>
            <person name="Pelletier E."/>
            <person name="Niang G."/>
            <person name="Scheremetjew M."/>
            <person name="Finn R."/>
            <person name="Kale V."/>
            <person name="Holt S."/>
            <person name="Cochrane G."/>
            <person name="Meng A."/>
            <person name="Brown T."/>
            <person name="Cohen L."/>
        </authorList>
    </citation>
    <scope>NUCLEOTIDE SEQUENCE</scope>
    <source>
        <strain evidence="2">CCCM811</strain>
    </source>
</reference>
<sequence length="127" mass="13760">MGSGREFIQLMVMCGIVNGVQFHVWEKYATAWFYPDAAGKKISIFGTKQFYGSIFGCICIAAWVFEKTGILAALVAVLVSYVPIFAVCTMDADADKHKFPADFMLPMLAGGSTCALSYFVGLSVSDS</sequence>
<protein>
    <submittedName>
        <fullName evidence="2">Uncharacterized protein</fullName>
    </submittedName>
</protein>
<accession>A0A7S3YX26</accession>
<feature type="transmembrane region" description="Helical" evidence="1">
    <location>
        <begin position="71"/>
        <end position="91"/>
    </location>
</feature>
<feature type="transmembrane region" description="Helical" evidence="1">
    <location>
        <begin position="49"/>
        <end position="65"/>
    </location>
</feature>
<evidence type="ECO:0000256" key="1">
    <source>
        <dbReference type="SAM" id="Phobius"/>
    </source>
</evidence>
<keyword evidence="1" id="KW-1133">Transmembrane helix</keyword>
<feature type="transmembrane region" description="Helical" evidence="1">
    <location>
        <begin position="103"/>
        <end position="124"/>
    </location>
</feature>
<dbReference type="AlphaFoldDB" id="A0A7S3YX26"/>
<dbReference type="EMBL" id="HBIV01022625">
    <property type="protein sequence ID" value="CAE0664672.1"/>
    <property type="molecule type" value="Transcribed_RNA"/>
</dbReference>
<proteinExistence type="predicted"/>
<organism evidence="2">
    <name type="scientific">Lotharella globosa</name>
    <dbReference type="NCBI Taxonomy" id="91324"/>
    <lineage>
        <taxon>Eukaryota</taxon>
        <taxon>Sar</taxon>
        <taxon>Rhizaria</taxon>
        <taxon>Cercozoa</taxon>
        <taxon>Chlorarachniophyceae</taxon>
        <taxon>Lotharella</taxon>
    </lineage>
</organism>
<evidence type="ECO:0000313" key="2">
    <source>
        <dbReference type="EMBL" id="CAE0664672.1"/>
    </source>
</evidence>
<keyword evidence="1" id="KW-0812">Transmembrane</keyword>